<name>A0A9N9BD95_9GLOM</name>
<evidence type="ECO:0000256" key="1">
    <source>
        <dbReference type="SAM" id="MobiDB-lite"/>
    </source>
</evidence>
<gene>
    <name evidence="3" type="ORF">CPELLU_LOCUS5232</name>
</gene>
<dbReference type="PANTHER" id="PTHR47718">
    <property type="entry name" value="OS01G0519700 PROTEIN"/>
    <property type="match status" value="1"/>
</dbReference>
<feature type="region of interest" description="Disordered" evidence="1">
    <location>
        <begin position="453"/>
        <end position="474"/>
    </location>
</feature>
<evidence type="ECO:0000259" key="2">
    <source>
        <dbReference type="Pfam" id="PF10551"/>
    </source>
</evidence>
<accession>A0A9N9BD95</accession>
<dbReference type="AlphaFoldDB" id="A0A9N9BD95"/>
<dbReference type="OrthoDB" id="2441750at2759"/>
<feature type="domain" description="MULE transposase" evidence="2">
    <location>
        <begin position="94"/>
        <end position="174"/>
    </location>
</feature>
<dbReference type="Proteomes" id="UP000789759">
    <property type="component" value="Unassembled WGS sequence"/>
</dbReference>
<dbReference type="InterPro" id="IPR018289">
    <property type="entry name" value="MULE_transposase_dom"/>
</dbReference>
<protein>
    <submittedName>
        <fullName evidence="3">12188_t:CDS:1</fullName>
    </submittedName>
</protein>
<keyword evidence="4" id="KW-1185">Reference proteome</keyword>
<proteinExistence type="predicted"/>
<evidence type="ECO:0000313" key="3">
    <source>
        <dbReference type="EMBL" id="CAG8561718.1"/>
    </source>
</evidence>
<organism evidence="3 4">
    <name type="scientific">Cetraspora pellucida</name>
    <dbReference type="NCBI Taxonomy" id="1433469"/>
    <lineage>
        <taxon>Eukaryota</taxon>
        <taxon>Fungi</taxon>
        <taxon>Fungi incertae sedis</taxon>
        <taxon>Mucoromycota</taxon>
        <taxon>Glomeromycotina</taxon>
        <taxon>Glomeromycetes</taxon>
        <taxon>Diversisporales</taxon>
        <taxon>Gigasporaceae</taxon>
        <taxon>Cetraspora</taxon>
    </lineage>
</organism>
<dbReference type="Pfam" id="PF10551">
    <property type="entry name" value="MULE"/>
    <property type="match status" value="1"/>
</dbReference>
<evidence type="ECO:0000313" key="4">
    <source>
        <dbReference type="Proteomes" id="UP000789759"/>
    </source>
</evidence>
<dbReference type="EMBL" id="CAJVQA010002952">
    <property type="protein sequence ID" value="CAG8561718.1"/>
    <property type="molecule type" value="Genomic_DNA"/>
</dbReference>
<sequence length="474" mass="56145">MINDIEFLMQHCKMGATNQRRYLESKYPSQPIYNNDLYAAISKFRPTNKHLLNDTAQMFNWLDNQKEKDPRWIVAREWDDNNMLTHLMWMMPTQMPLSLFVEFDRDRQNILLVQGLVVDESKDSHVWFFKQILKVTNIQSTVILTDSDSAVDAAVKEIFLITYLIHCTFHITQNLHKNLQSLIGSQYSSFLKDFYLYRNSLVKTTFYDRFTKLIDDYSKNKQNQYKYWRLAILMVKNIEQANFLFTEVNKCCQKFLTPTILKMQCNEINQSLYYNVHLYSQNITFDDNIIFDNEAEIIMSNAKEDHIDSPKVTIQQLLDVVEQSNVNEIWEIKIENSLKEKHYIVLLNNETHLCSCLTIIQQDKDASLELFIIGNKYYNEIANFQQENNKPITYLCAIDKEKIDHAEQRINILEQKALYSTLHRMYKKAIQKALQSKSSSRRLIEVLQEFTNENDELSSEDSQIEDFTSDEENF</sequence>
<reference evidence="3" key="1">
    <citation type="submission" date="2021-06" db="EMBL/GenBank/DDBJ databases">
        <authorList>
            <person name="Kallberg Y."/>
            <person name="Tangrot J."/>
            <person name="Rosling A."/>
        </authorList>
    </citation>
    <scope>NUCLEOTIDE SEQUENCE</scope>
    <source>
        <strain evidence="3">FL966</strain>
    </source>
</reference>
<comment type="caution">
    <text evidence="3">The sequence shown here is derived from an EMBL/GenBank/DDBJ whole genome shotgun (WGS) entry which is preliminary data.</text>
</comment>